<evidence type="ECO:0000256" key="1">
    <source>
        <dbReference type="ARBA" id="ARBA00022801"/>
    </source>
</evidence>
<feature type="domain" description="DOD-type homing endonuclease" evidence="2">
    <location>
        <begin position="421"/>
        <end position="552"/>
    </location>
</feature>
<dbReference type="GO" id="GO:0004386">
    <property type="term" value="F:helicase activity"/>
    <property type="evidence" value="ECO:0007669"/>
    <property type="project" value="UniProtKB-KW"/>
</dbReference>
<evidence type="ECO:0000259" key="2">
    <source>
        <dbReference type="PROSITE" id="PS50819"/>
    </source>
</evidence>
<dbReference type="EMBL" id="VKDB01000024">
    <property type="protein sequence ID" value="TSA81170.1"/>
    <property type="molecule type" value="Genomic_DNA"/>
</dbReference>
<dbReference type="InterPro" id="IPR000330">
    <property type="entry name" value="SNF2_N"/>
</dbReference>
<feature type="domain" description="Helicase ATP-binding" evidence="3">
    <location>
        <begin position="643"/>
        <end position="783"/>
    </location>
</feature>
<dbReference type="Pfam" id="PF00176">
    <property type="entry name" value="SNF2-rel_dom"/>
    <property type="match status" value="1"/>
</dbReference>
<dbReference type="PROSITE" id="PS51194">
    <property type="entry name" value="HELICASE_CTER"/>
    <property type="match status" value="1"/>
</dbReference>
<dbReference type="SMART" id="SM00490">
    <property type="entry name" value="HELICc"/>
    <property type="match status" value="1"/>
</dbReference>
<dbReference type="InterPro" id="IPR001650">
    <property type="entry name" value="Helicase_C-like"/>
</dbReference>
<dbReference type="InterPro" id="IPR004860">
    <property type="entry name" value="LAGLIDADG_dom"/>
</dbReference>
<keyword evidence="5" id="KW-0547">Nucleotide-binding</keyword>
<protein>
    <submittedName>
        <fullName evidence="5">ATP-dependent helicase</fullName>
    </submittedName>
</protein>
<dbReference type="InterPro" id="IPR014001">
    <property type="entry name" value="Helicase_ATP-bd"/>
</dbReference>
<dbReference type="PROSITE" id="PS51192">
    <property type="entry name" value="HELICASE_ATP_BIND_1"/>
    <property type="match status" value="1"/>
</dbReference>
<dbReference type="Pfam" id="PF14528">
    <property type="entry name" value="LAGLIDADG_3"/>
    <property type="match status" value="1"/>
</dbReference>
<dbReference type="CDD" id="cd18793">
    <property type="entry name" value="SF2_C_SNF"/>
    <property type="match status" value="1"/>
</dbReference>
<dbReference type="GO" id="GO:0004519">
    <property type="term" value="F:endonuclease activity"/>
    <property type="evidence" value="ECO:0007669"/>
    <property type="project" value="InterPro"/>
</dbReference>
<dbReference type="Gene3D" id="3.10.28.10">
    <property type="entry name" value="Homing endonucleases"/>
    <property type="match status" value="1"/>
</dbReference>
<dbReference type="InterPro" id="IPR027434">
    <property type="entry name" value="Homing_endonucl"/>
</dbReference>
<keyword evidence="6" id="KW-1185">Reference proteome</keyword>
<dbReference type="Proteomes" id="UP000316092">
    <property type="component" value="Unassembled WGS sequence"/>
</dbReference>
<dbReference type="PANTHER" id="PTHR10799">
    <property type="entry name" value="SNF2/RAD54 HELICASE FAMILY"/>
    <property type="match status" value="1"/>
</dbReference>
<dbReference type="SUPFAM" id="SSF51294">
    <property type="entry name" value="Hedgehog/intein (Hint) domain"/>
    <property type="match status" value="1"/>
</dbReference>
<evidence type="ECO:0000259" key="4">
    <source>
        <dbReference type="PROSITE" id="PS51194"/>
    </source>
</evidence>
<dbReference type="AlphaFoldDB" id="A0A553ULU4"/>
<gene>
    <name evidence="5" type="ORF">FNU79_15635</name>
</gene>
<evidence type="ECO:0000259" key="3">
    <source>
        <dbReference type="PROSITE" id="PS51192"/>
    </source>
</evidence>
<dbReference type="Gene3D" id="3.40.50.10810">
    <property type="entry name" value="Tandem AAA-ATPase domain"/>
    <property type="match status" value="2"/>
</dbReference>
<dbReference type="GO" id="GO:0005524">
    <property type="term" value="F:ATP binding"/>
    <property type="evidence" value="ECO:0007669"/>
    <property type="project" value="InterPro"/>
</dbReference>
<accession>A0A553ULU4</accession>
<keyword evidence="1" id="KW-0378">Hydrolase</keyword>
<name>A0A553ULU4_9DEIO</name>
<proteinExistence type="predicted"/>
<dbReference type="InterPro" id="IPR004042">
    <property type="entry name" value="Intein_endonuc_central"/>
</dbReference>
<dbReference type="Pfam" id="PF00271">
    <property type="entry name" value="Helicase_C"/>
    <property type="match status" value="1"/>
</dbReference>
<dbReference type="SUPFAM" id="SSF52540">
    <property type="entry name" value="P-loop containing nucleoside triphosphate hydrolases"/>
    <property type="match status" value="3"/>
</dbReference>
<dbReference type="GO" id="GO:0016787">
    <property type="term" value="F:hydrolase activity"/>
    <property type="evidence" value="ECO:0007669"/>
    <property type="project" value="UniProtKB-KW"/>
</dbReference>
<comment type="caution">
    <text evidence="5">The sequence shown here is derived from an EMBL/GenBank/DDBJ whole genome shotgun (WGS) entry which is preliminary data.</text>
</comment>
<keyword evidence="5" id="KW-0347">Helicase</keyword>
<reference evidence="5 6" key="1">
    <citation type="submission" date="2019-07" db="EMBL/GenBank/DDBJ databases">
        <title>Deinococcus detaillus sp. nov., isolated from humus soil in Antarctica.</title>
        <authorList>
            <person name="Zhang K."/>
        </authorList>
    </citation>
    <scope>NUCLEOTIDE SEQUENCE [LARGE SCALE GENOMIC DNA]</scope>
    <source>
        <strain evidence="5 6">H1</strain>
    </source>
</reference>
<dbReference type="InterPro" id="IPR027417">
    <property type="entry name" value="P-loop_NTPase"/>
</dbReference>
<evidence type="ECO:0000313" key="6">
    <source>
        <dbReference type="Proteomes" id="UP000316092"/>
    </source>
</evidence>
<feature type="domain" description="Helicase C-terminal" evidence="4">
    <location>
        <begin position="915"/>
        <end position="1068"/>
    </location>
</feature>
<dbReference type="OrthoDB" id="9760715at2"/>
<sequence length="1086" mass="119239">MPSRAPLGVAEVTHLYGDQPWYAAKPQFEAGPNGGILTLTARDLAAERRAAGLLTRAGLKKIGKLLPPNQRLIFSADGGSLGFATETEWFTFVREQVPLLREKGIDVEITSAFPYNLAEIEDWYGETEQDGGWFTLDLGVIVGGERLSLLPILVDLIATRSDLLSSEALAQLSDDELLYAALPDGRRLPLPAGRVKAILGVLVELNLRDLPAGPLRLPLLDAARLAQLEEALRGRWVGAEQLLALGQRLRDFAGITPVAPPAGLNADLRPYQVQGLSWLQFLREYGLSGILADDMGLGKAQPLDAGVLTPHGWQTMGQLQIGDYVMGRDGQPTQVIGVYPQGLRPIYQLTLTDGASVEADAEHLWAVNTPVRKRRGLPERVLSTEQIMADLTDAAGNLKHYLPVVQPVAFAPRSLPVDPYTLGALLGDGSLTHGVNITSEDELVGALILPAGVYAQHAERLTAKVSTSRLVSAGQWTPNPLKDALRKLGLHGVKGRDKFIPPDYLLGSTEQRLSLLQGLLDTDGHAGVVVEYTSVSERLARGVVELVQSLGGTARIRLRKTSHVYKGERRSGTAWRVTLKLLPQLSPFRLVEKLAAYHRPSKYPPSRGIKRVEYVGLKEAQCIRVAAADHLYLTEQYIVTHNTVQALAHLLTEKQAGRADRPSLVIAPTSVLGNWRSEAARFAPDLRVLTLHGPQRKADFERIGDFDVILSTYPLLPRDLDQLSVHEYHLIILDEAQNIKNARSASAKAASSLTARHRLCLTGTPLENHLGELWSQFNFLMPGLLYTEKIFGQLYRTPIEKQGDLHRRAALAARVRPFLLRREKSEVAKELPPKTEIPVRLSLENDQRDLYETVRVTMQERVREELAARGLGRSTIAVLDALLKLRQAVTDPRLVKLEVARKVRSNAKLDWLSGNLPQMIEEGRRVLIFSAFATLLGLLEDTLNELGIPYAKLTGQTKNRAAQIEAFQGGEKPVFLISLKAGGVGLNLTAADTVIHYDPWWNPAAENQATDRAYRIGQDKPVFVYKLIASGSVEERILEMQARKAALSQGILGAGLSDAGQLSTQDLDKLFAPLEEAPEQEQAGES</sequence>
<dbReference type="Gene3D" id="3.40.50.300">
    <property type="entry name" value="P-loop containing nucleotide triphosphate hydrolases"/>
    <property type="match status" value="1"/>
</dbReference>
<keyword evidence="5" id="KW-0067">ATP-binding</keyword>
<dbReference type="InterPro" id="IPR036844">
    <property type="entry name" value="Hint_dom_sf"/>
</dbReference>
<dbReference type="InterPro" id="IPR038718">
    <property type="entry name" value="SNF2-like_sf"/>
</dbReference>
<dbReference type="SUPFAM" id="SSF55608">
    <property type="entry name" value="Homing endonucleases"/>
    <property type="match status" value="1"/>
</dbReference>
<dbReference type="InterPro" id="IPR049730">
    <property type="entry name" value="SNF2/RAD54-like_C"/>
</dbReference>
<organism evidence="5 6">
    <name type="scientific">Deinococcus detaillensis</name>
    <dbReference type="NCBI Taxonomy" id="2592048"/>
    <lineage>
        <taxon>Bacteria</taxon>
        <taxon>Thermotogati</taxon>
        <taxon>Deinococcota</taxon>
        <taxon>Deinococci</taxon>
        <taxon>Deinococcales</taxon>
        <taxon>Deinococcaceae</taxon>
        <taxon>Deinococcus</taxon>
    </lineage>
</organism>
<dbReference type="PROSITE" id="PS50819">
    <property type="entry name" value="INTEIN_ENDONUCLEASE"/>
    <property type="match status" value="1"/>
</dbReference>
<dbReference type="SMART" id="SM00487">
    <property type="entry name" value="DEXDc"/>
    <property type="match status" value="1"/>
</dbReference>
<evidence type="ECO:0000313" key="5">
    <source>
        <dbReference type="EMBL" id="TSA81170.1"/>
    </source>
</evidence>